<gene>
    <name evidence="1" type="ORF">HPULCUR_003165</name>
</gene>
<dbReference type="Proteomes" id="UP001476247">
    <property type="component" value="Unassembled WGS sequence"/>
</dbReference>
<keyword evidence="2" id="KW-1185">Reference proteome</keyword>
<sequence>MKKMELLLDPRVLSNVSKFAQLAADAVIQGRFKEGGTEQTYDLLATILEILHMDEFYGSSDSSLVTLYRAFNRMILVKISDLEYGELDAVKTTAFLEYCIHHQKIILSAKNSDTEFMKCFCYHLYRYLLSNDDKVRDAAANVSAPPLFFLKKEYIDMILI</sequence>
<accession>A0ABP9XTU9</accession>
<proteinExistence type="predicted"/>
<name>A0ABP9XTU9_9FUNG</name>
<reference evidence="1 2" key="1">
    <citation type="submission" date="2024-04" db="EMBL/GenBank/DDBJ databases">
        <title>genome sequences of Mucor flavus KT1a and Helicostylum pulchrum KT1b strains isolation_sourced from the surface of a dry-aged beef.</title>
        <authorList>
            <person name="Toyotome T."/>
            <person name="Hosono M."/>
            <person name="Torimaru M."/>
            <person name="Fukuda K."/>
            <person name="Mikami N."/>
        </authorList>
    </citation>
    <scope>NUCLEOTIDE SEQUENCE [LARGE SCALE GENOMIC DNA]</scope>
    <source>
        <strain evidence="1 2">KT1b</strain>
    </source>
</reference>
<comment type="caution">
    <text evidence="1">The sequence shown here is derived from an EMBL/GenBank/DDBJ whole genome shotgun (WGS) entry which is preliminary data.</text>
</comment>
<evidence type="ECO:0000313" key="1">
    <source>
        <dbReference type="EMBL" id="GAA5797770.1"/>
    </source>
</evidence>
<protein>
    <submittedName>
        <fullName evidence="1">Uncharacterized protein</fullName>
    </submittedName>
</protein>
<dbReference type="EMBL" id="BAABUJ010000008">
    <property type="protein sequence ID" value="GAA5797770.1"/>
    <property type="molecule type" value="Genomic_DNA"/>
</dbReference>
<evidence type="ECO:0000313" key="2">
    <source>
        <dbReference type="Proteomes" id="UP001476247"/>
    </source>
</evidence>
<organism evidence="1 2">
    <name type="scientific">Helicostylum pulchrum</name>
    <dbReference type="NCBI Taxonomy" id="562976"/>
    <lineage>
        <taxon>Eukaryota</taxon>
        <taxon>Fungi</taxon>
        <taxon>Fungi incertae sedis</taxon>
        <taxon>Mucoromycota</taxon>
        <taxon>Mucoromycotina</taxon>
        <taxon>Mucoromycetes</taxon>
        <taxon>Mucorales</taxon>
        <taxon>Mucorineae</taxon>
        <taxon>Mucoraceae</taxon>
        <taxon>Helicostylum</taxon>
    </lineage>
</organism>